<protein>
    <submittedName>
        <fullName evidence="1">Uncharacterized protein</fullName>
    </submittedName>
</protein>
<dbReference type="EnsemblPlants" id="OB01G47590.1">
    <property type="protein sequence ID" value="OB01G47590.1"/>
    <property type="gene ID" value="OB01G47590"/>
</dbReference>
<dbReference type="AlphaFoldDB" id="J3L6A3"/>
<accession>J3L6A3</accession>
<sequence>MCKVHRSKRTNCKLFLLDLKNDDIARKQIGKCIPPMQQELAKCKGFFIVLKKYLKLPRILV</sequence>
<reference evidence="1" key="1">
    <citation type="journal article" date="2013" name="Nat. Commun.">
        <title>Whole-genome sequencing of Oryza brachyantha reveals mechanisms underlying Oryza genome evolution.</title>
        <authorList>
            <person name="Chen J."/>
            <person name="Huang Q."/>
            <person name="Gao D."/>
            <person name="Wang J."/>
            <person name="Lang Y."/>
            <person name="Liu T."/>
            <person name="Li B."/>
            <person name="Bai Z."/>
            <person name="Luis Goicoechea J."/>
            <person name="Liang C."/>
            <person name="Chen C."/>
            <person name="Zhang W."/>
            <person name="Sun S."/>
            <person name="Liao Y."/>
            <person name="Zhang X."/>
            <person name="Yang L."/>
            <person name="Song C."/>
            <person name="Wang M."/>
            <person name="Shi J."/>
            <person name="Liu G."/>
            <person name="Liu J."/>
            <person name="Zhou H."/>
            <person name="Zhou W."/>
            <person name="Yu Q."/>
            <person name="An N."/>
            <person name="Chen Y."/>
            <person name="Cai Q."/>
            <person name="Wang B."/>
            <person name="Liu B."/>
            <person name="Min J."/>
            <person name="Huang Y."/>
            <person name="Wu H."/>
            <person name="Li Z."/>
            <person name="Zhang Y."/>
            <person name="Yin Y."/>
            <person name="Song W."/>
            <person name="Jiang J."/>
            <person name="Jackson S.A."/>
            <person name="Wing R.A."/>
            <person name="Wang J."/>
            <person name="Chen M."/>
        </authorList>
    </citation>
    <scope>NUCLEOTIDE SEQUENCE [LARGE SCALE GENOMIC DNA]</scope>
    <source>
        <strain evidence="1">cv. IRGC 101232</strain>
    </source>
</reference>
<reference evidence="1" key="2">
    <citation type="submission" date="2013-04" db="UniProtKB">
        <authorList>
            <consortium name="EnsemblPlants"/>
        </authorList>
    </citation>
    <scope>IDENTIFICATION</scope>
</reference>
<dbReference type="Gramene" id="OB01G47590.1">
    <property type="protein sequence ID" value="OB01G47590.1"/>
    <property type="gene ID" value="OB01G47590"/>
</dbReference>
<evidence type="ECO:0000313" key="2">
    <source>
        <dbReference type="Proteomes" id="UP000006038"/>
    </source>
</evidence>
<dbReference type="HOGENOM" id="CLU_2926306_0_0_1"/>
<organism evidence="1">
    <name type="scientific">Oryza brachyantha</name>
    <name type="common">malo sina</name>
    <dbReference type="NCBI Taxonomy" id="4533"/>
    <lineage>
        <taxon>Eukaryota</taxon>
        <taxon>Viridiplantae</taxon>
        <taxon>Streptophyta</taxon>
        <taxon>Embryophyta</taxon>
        <taxon>Tracheophyta</taxon>
        <taxon>Spermatophyta</taxon>
        <taxon>Magnoliopsida</taxon>
        <taxon>Liliopsida</taxon>
        <taxon>Poales</taxon>
        <taxon>Poaceae</taxon>
        <taxon>BOP clade</taxon>
        <taxon>Oryzoideae</taxon>
        <taxon>Oryzeae</taxon>
        <taxon>Oryzinae</taxon>
        <taxon>Oryza</taxon>
    </lineage>
</organism>
<proteinExistence type="predicted"/>
<evidence type="ECO:0000313" key="1">
    <source>
        <dbReference type="EnsemblPlants" id="OB01G47590.1"/>
    </source>
</evidence>
<name>J3L6A3_ORYBR</name>
<keyword evidence="2" id="KW-1185">Reference proteome</keyword>
<dbReference type="Proteomes" id="UP000006038">
    <property type="component" value="Chromosome 1"/>
</dbReference>